<evidence type="ECO:0000256" key="1">
    <source>
        <dbReference type="SAM" id="MobiDB-lite"/>
    </source>
</evidence>
<feature type="transmembrane region" description="Helical" evidence="2">
    <location>
        <begin position="343"/>
        <end position="361"/>
    </location>
</feature>
<gene>
    <name evidence="3" type="ORF">MFIFM68171_08689</name>
</gene>
<reference evidence="3 4" key="1">
    <citation type="submission" date="2024-09" db="EMBL/GenBank/DDBJ databases">
        <title>Itraconazole resistance in Madurella fahalii resulting from another homologue of gene encoding cytochrome P450 14-alpha sterol demethylase (CYP51).</title>
        <authorList>
            <person name="Yoshioka I."/>
            <person name="Fahal A.H."/>
            <person name="Kaneko S."/>
            <person name="Yaguchi T."/>
        </authorList>
    </citation>
    <scope>NUCLEOTIDE SEQUENCE [LARGE SCALE GENOMIC DNA]</scope>
    <source>
        <strain evidence="3 4">IFM 68171</strain>
    </source>
</reference>
<keyword evidence="2" id="KW-1133">Transmembrane helix</keyword>
<dbReference type="Proteomes" id="UP001628179">
    <property type="component" value="Unassembled WGS sequence"/>
</dbReference>
<keyword evidence="4" id="KW-1185">Reference proteome</keyword>
<accession>A0ABQ0GL95</accession>
<evidence type="ECO:0000313" key="3">
    <source>
        <dbReference type="EMBL" id="GAB1318479.1"/>
    </source>
</evidence>
<proteinExistence type="predicted"/>
<organism evidence="3 4">
    <name type="scientific">Madurella fahalii</name>
    <dbReference type="NCBI Taxonomy" id="1157608"/>
    <lineage>
        <taxon>Eukaryota</taxon>
        <taxon>Fungi</taxon>
        <taxon>Dikarya</taxon>
        <taxon>Ascomycota</taxon>
        <taxon>Pezizomycotina</taxon>
        <taxon>Sordariomycetes</taxon>
        <taxon>Sordariomycetidae</taxon>
        <taxon>Sordariales</taxon>
        <taxon>Sordariales incertae sedis</taxon>
        <taxon>Madurella</taxon>
    </lineage>
</organism>
<evidence type="ECO:0000256" key="2">
    <source>
        <dbReference type="SAM" id="Phobius"/>
    </source>
</evidence>
<sequence>MPRAGKTDITQYDWGAILTDWVLQLFKLLYVSSAMAIIWLFLSLTPVLWAPNNWFAWFIGLVMSTGTGVGYIPNDFVDDIGKLDRPGRCMSWADKRDATAGPADGVSGWYGPGAYLSWLVTAYAAAFPSIWHSKCAQSEEARRQDGSDNDESDNEGEPFHLPKWGSKDPADVLDGEMIAAVAYPLVAVCDVVARLIRCRIDPGMSAAVFVLVSALTVFGPTSRLSWQRDGQDNEEHPEFLPRTNRSWMWKSAGTFIHGVVMSLSGEPYAYPLLVLSVYVMLFLLMSYSVISMERLSETYPYRVKVYPSRAARVTAFTILQISFYGAAYGTIGSMLPVTGSSLWELDQIGALCTTVLTLLYLRREDAKYLVLDIGRQLAGFRRLGGSDPEGGNMELQEMVAEEVVAEGLAEFMA</sequence>
<feature type="transmembrane region" description="Helical" evidence="2">
    <location>
        <begin position="310"/>
        <end position="331"/>
    </location>
</feature>
<feature type="transmembrane region" description="Helical" evidence="2">
    <location>
        <begin position="54"/>
        <end position="72"/>
    </location>
</feature>
<feature type="transmembrane region" description="Helical" evidence="2">
    <location>
        <begin position="203"/>
        <end position="221"/>
    </location>
</feature>
<dbReference type="EMBL" id="BAAFSV010000005">
    <property type="protein sequence ID" value="GAB1318479.1"/>
    <property type="molecule type" value="Genomic_DNA"/>
</dbReference>
<protein>
    <submittedName>
        <fullName evidence="3">Uncharacterized protein</fullName>
    </submittedName>
</protein>
<feature type="region of interest" description="Disordered" evidence="1">
    <location>
        <begin position="138"/>
        <end position="165"/>
    </location>
</feature>
<feature type="transmembrane region" description="Helical" evidence="2">
    <location>
        <begin position="268"/>
        <end position="290"/>
    </location>
</feature>
<dbReference type="RefSeq" id="XP_070920210.1">
    <property type="nucleotide sequence ID" value="XM_071064109.1"/>
</dbReference>
<dbReference type="GeneID" id="98179432"/>
<keyword evidence="2" id="KW-0812">Transmembrane</keyword>
<feature type="compositionally biased region" description="Acidic residues" evidence="1">
    <location>
        <begin position="147"/>
        <end position="156"/>
    </location>
</feature>
<feature type="transmembrane region" description="Helical" evidence="2">
    <location>
        <begin position="21"/>
        <end position="42"/>
    </location>
</feature>
<comment type="caution">
    <text evidence="3">The sequence shown here is derived from an EMBL/GenBank/DDBJ whole genome shotgun (WGS) entry which is preliminary data.</text>
</comment>
<keyword evidence="2" id="KW-0472">Membrane</keyword>
<name>A0ABQ0GL95_9PEZI</name>
<evidence type="ECO:0000313" key="4">
    <source>
        <dbReference type="Proteomes" id="UP001628179"/>
    </source>
</evidence>